<keyword evidence="7 11" id="KW-0472">Membrane</keyword>
<accession>A0ABW3KXD8</accession>
<evidence type="ECO:0000256" key="12">
    <source>
        <dbReference type="SAM" id="SignalP"/>
    </source>
</evidence>
<dbReference type="PANTHER" id="PTHR47245:SF1">
    <property type="entry name" value="FOLDASE PROTEIN PRSA"/>
    <property type="match status" value="1"/>
</dbReference>
<evidence type="ECO:0000256" key="2">
    <source>
        <dbReference type="ARBA" id="ARBA00004193"/>
    </source>
</evidence>
<dbReference type="InterPro" id="IPR050245">
    <property type="entry name" value="PrsA_foldase"/>
</dbReference>
<evidence type="ECO:0000256" key="6">
    <source>
        <dbReference type="ARBA" id="ARBA00023110"/>
    </source>
</evidence>
<name>A0ABW3KXD8_9BACI</name>
<dbReference type="Pfam" id="PF13616">
    <property type="entry name" value="Rotamase_3"/>
    <property type="match status" value="1"/>
</dbReference>
<comment type="caution">
    <text evidence="14">The sequence shown here is derived from an EMBL/GenBank/DDBJ whole genome shotgun (WGS) entry which is preliminary data.</text>
</comment>
<keyword evidence="6 11" id="KW-0697">Rotamase</keyword>
<dbReference type="InterPro" id="IPR046357">
    <property type="entry name" value="PPIase_dom_sf"/>
</dbReference>
<feature type="domain" description="PpiC" evidence="13">
    <location>
        <begin position="140"/>
        <end position="229"/>
    </location>
</feature>
<evidence type="ECO:0000313" key="14">
    <source>
        <dbReference type="EMBL" id="MFD1017751.1"/>
    </source>
</evidence>
<dbReference type="GO" id="GO:0003755">
    <property type="term" value="F:peptidyl-prolyl cis-trans isomerase activity"/>
    <property type="evidence" value="ECO:0007669"/>
    <property type="project" value="UniProtKB-EC"/>
</dbReference>
<feature type="signal peptide" evidence="12">
    <location>
        <begin position="1"/>
        <end position="19"/>
    </location>
</feature>
<dbReference type="PANTHER" id="PTHR47245">
    <property type="entry name" value="PEPTIDYLPROLYL ISOMERASE"/>
    <property type="match status" value="1"/>
</dbReference>
<evidence type="ECO:0000256" key="3">
    <source>
        <dbReference type="ARBA" id="ARBA00006071"/>
    </source>
</evidence>
<evidence type="ECO:0000256" key="9">
    <source>
        <dbReference type="ARBA" id="ARBA00023235"/>
    </source>
</evidence>
<dbReference type="SUPFAM" id="SSF109998">
    <property type="entry name" value="Triger factor/SurA peptide-binding domain-like"/>
    <property type="match status" value="1"/>
</dbReference>
<keyword evidence="9 11" id="KW-0413">Isomerase</keyword>
<sequence>MKKFAIAATVAAGVLTLSACSSDAEKDSEAVVETKAGDVTKEEFYQEMMNKHGEQVLQEMVLTEVLSENYEVTDKEVNKEVDQLKEQYGEQFPMLLQQNGFKDEEDFKKTIRLSLLQEKAATEGVEISEEEMKQYYERMKTEVRASHILVEDEETAKEVAQKIEDGGDFAKLAEEYGTDGTAQQGGDLDFFGPGQMTAKFEEAAYALEKGEVSEPIETEFGWHIIKKTDERKIEDVGSYEEEKEEIERTLTSQKVDQAKVQEKIDKMMDEAEIDVKIEQFEDLFDKPAQNAGQSEDGSHG</sequence>
<dbReference type="SUPFAM" id="SSF54534">
    <property type="entry name" value="FKBP-like"/>
    <property type="match status" value="1"/>
</dbReference>
<evidence type="ECO:0000256" key="10">
    <source>
        <dbReference type="ARBA" id="ARBA00023288"/>
    </source>
</evidence>
<keyword evidence="10 11" id="KW-0449">Lipoprotein</keyword>
<dbReference type="Gene3D" id="1.10.4030.10">
    <property type="entry name" value="Porin chaperone SurA, peptide-binding domain"/>
    <property type="match status" value="1"/>
</dbReference>
<feature type="chain" id="PRO_5046047086" description="Foldase protein PrsA" evidence="12">
    <location>
        <begin position="20"/>
        <end position="300"/>
    </location>
</feature>
<evidence type="ECO:0000256" key="8">
    <source>
        <dbReference type="ARBA" id="ARBA00023139"/>
    </source>
</evidence>
<dbReference type="EC" id="5.2.1.8" evidence="11"/>
<dbReference type="PROSITE" id="PS51257">
    <property type="entry name" value="PROKAR_LIPOPROTEIN"/>
    <property type="match status" value="1"/>
</dbReference>
<keyword evidence="4 11" id="KW-1003">Cell membrane</keyword>
<evidence type="ECO:0000313" key="15">
    <source>
        <dbReference type="Proteomes" id="UP001596990"/>
    </source>
</evidence>
<keyword evidence="15" id="KW-1185">Reference proteome</keyword>
<keyword evidence="5 11" id="KW-0732">Signal</keyword>
<evidence type="ECO:0000256" key="11">
    <source>
        <dbReference type="HAMAP-Rule" id="MF_01145"/>
    </source>
</evidence>
<dbReference type="InterPro" id="IPR000297">
    <property type="entry name" value="PPIase_PpiC"/>
</dbReference>
<dbReference type="RefSeq" id="WP_386055731.1">
    <property type="nucleotide sequence ID" value="NZ_JBHTKL010000001.1"/>
</dbReference>
<gene>
    <name evidence="11" type="primary">prsA</name>
    <name evidence="14" type="ORF">ACFQ2J_00955</name>
</gene>
<keyword evidence="8 11" id="KW-0564">Palmitate</keyword>
<dbReference type="InterPro" id="IPR023059">
    <property type="entry name" value="Foldase_PrsA"/>
</dbReference>
<organism evidence="14 15">
    <name type="scientific">Thalassobacillus hwangdonensis</name>
    <dbReference type="NCBI Taxonomy" id="546108"/>
    <lineage>
        <taxon>Bacteria</taxon>
        <taxon>Bacillati</taxon>
        <taxon>Bacillota</taxon>
        <taxon>Bacilli</taxon>
        <taxon>Bacillales</taxon>
        <taxon>Bacillaceae</taxon>
        <taxon>Thalassobacillus</taxon>
    </lineage>
</organism>
<evidence type="ECO:0000259" key="13">
    <source>
        <dbReference type="PROSITE" id="PS50198"/>
    </source>
</evidence>
<evidence type="ECO:0000256" key="7">
    <source>
        <dbReference type="ARBA" id="ARBA00023136"/>
    </source>
</evidence>
<proteinExistence type="inferred from homology"/>
<comment type="function">
    <text evidence="11">Plays a major role in protein secretion by helping the post-translocational extracellular folding of several secreted proteins.</text>
</comment>
<dbReference type="PROSITE" id="PS50198">
    <property type="entry name" value="PPIC_PPIASE_2"/>
    <property type="match status" value="1"/>
</dbReference>
<dbReference type="EMBL" id="JBHTKL010000001">
    <property type="protein sequence ID" value="MFD1017751.1"/>
    <property type="molecule type" value="Genomic_DNA"/>
</dbReference>
<dbReference type="HAMAP" id="MF_01145">
    <property type="entry name" value="Foldase_PrsA"/>
    <property type="match status" value="1"/>
</dbReference>
<evidence type="ECO:0000256" key="5">
    <source>
        <dbReference type="ARBA" id="ARBA00022729"/>
    </source>
</evidence>
<comment type="catalytic activity">
    <reaction evidence="1 11">
        <text>[protein]-peptidylproline (omega=180) = [protein]-peptidylproline (omega=0)</text>
        <dbReference type="Rhea" id="RHEA:16237"/>
        <dbReference type="Rhea" id="RHEA-COMP:10747"/>
        <dbReference type="Rhea" id="RHEA-COMP:10748"/>
        <dbReference type="ChEBI" id="CHEBI:83833"/>
        <dbReference type="ChEBI" id="CHEBI:83834"/>
        <dbReference type="EC" id="5.2.1.8"/>
    </reaction>
</comment>
<comment type="subcellular location">
    <subcellularLocation>
        <location evidence="2 11">Cell membrane</location>
        <topology evidence="2 11">Lipid-anchor</topology>
    </subcellularLocation>
</comment>
<comment type="similarity">
    <text evidence="3 11">Belongs to the PrsA family.</text>
</comment>
<dbReference type="Gene3D" id="3.10.50.40">
    <property type="match status" value="1"/>
</dbReference>
<dbReference type="Proteomes" id="UP001596990">
    <property type="component" value="Unassembled WGS sequence"/>
</dbReference>
<reference evidence="15" key="1">
    <citation type="journal article" date="2019" name="Int. J. Syst. Evol. Microbiol.">
        <title>The Global Catalogue of Microorganisms (GCM) 10K type strain sequencing project: providing services to taxonomists for standard genome sequencing and annotation.</title>
        <authorList>
            <consortium name="The Broad Institute Genomics Platform"/>
            <consortium name="The Broad Institute Genome Sequencing Center for Infectious Disease"/>
            <person name="Wu L."/>
            <person name="Ma J."/>
        </authorList>
    </citation>
    <scope>NUCLEOTIDE SEQUENCE [LARGE SCALE GENOMIC DNA]</scope>
    <source>
        <strain evidence="15">CCUG 56607</strain>
    </source>
</reference>
<dbReference type="InterPro" id="IPR027304">
    <property type="entry name" value="Trigger_fact/SurA_dom_sf"/>
</dbReference>
<evidence type="ECO:0000256" key="1">
    <source>
        <dbReference type="ARBA" id="ARBA00000971"/>
    </source>
</evidence>
<evidence type="ECO:0000256" key="4">
    <source>
        <dbReference type="ARBA" id="ARBA00022475"/>
    </source>
</evidence>
<protein>
    <recommendedName>
        <fullName evidence="11">Foldase protein PrsA</fullName>
        <ecNumber evidence="11">5.2.1.8</ecNumber>
    </recommendedName>
</protein>